<dbReference type="InterPro" id="IPR015890">
    <property type="entry name" value="Chorismate_C"/>
</dbReference>
<dbReference type="STRING" id="435880.SAMN04487988_105205"/>
<dbReference type="GO" id="GO:0046820">
    <property type="term" value="F:4-amino-4-deoxychorismate synthase activity"/>
    <property type="evidence" value="ECO:0007669"/>
    <property type="project" value="TreeGrafter"/>
</dbReference>
<dbReference type="Proteomes" id="UP000199642">
    <property type="component" value="Unassembled WGS sequence"/>
</dbReference>
<feature type="domain" description="Chorismate-utilising enzyme C-terminal" evidence="1">
    <location>
        <begin position="144"/>
        <end position="400"/>
    </location>
</feature>
<dbReference type="GO" id="GO:0000162">
    <property type="term" value="P:L-tryptophan biosynthetic process"/>
    <property type="evidence" value="ECO:0007669"/>
    <property type="project" value="TreeGrafter"/>
</dbReference>
<dbReference type="OrthoDB" id="9803598at2"/>
<dbReference type="Pfam" id="PF00425">
    <property type="entry name" value="Chorismate_bind"/>
    <property type="match status" value="1"/>
</dbReference>
<dbReference type="EMBL" id="FOPC01000005">
    <property type="protein sequence ID" value="SFG59701.1"/>
    <property type="molecule type" value="Genomic_DNA"/>
</dbReference>
<dbReference type="PRINTS" id="PR00095">
    <property type="entry name" value="ANTSNTHASEI"/>
</dbReference>
<dbReference type="PANTHER" id="PTHR11236">
    <property type="entry name" value="AMINOBENZOATE/ANTHRANILATE SYNTHASE"/>
    <property type="match status" value="1"/>
</dbReference>
<keyword evidence="3" id="KW-1185">Reference proteome</keyword>
<dbReference type="AlphaFoldDB" id="A0A1I2TBL6"/>
<dbReference type="Gene3D" id="3.60.120.10">
    <property type="entry name" value="Anthranilate synthase"/>
    <property type="match status" value="1"/>
</dbReference>
<dbReference type="RefSeq" id="WP_092790841.1">
    <property type="nucleotide sequence ID" value="NZ_FOPC01000005.1"/>
</dbReference>
<proteinExistence type="predicted"/>
<accession>A0A1I2TBL6</accession>
<name>A0A1I2TBL6_9BACT</name>
<evidence type="ECO:0000313" key="3">
    <source>
        <dbReference type="Proteomes" id="UP000199642"/>
    </source>
</evidence>
<organism evidence="2 3">
    <name type="scientific">Algoriphagus hitonicola</name>
    <dbReference type="NCBI Taxonomy" id="435880"/>
    <lineage>
        <taxon>Bacteria</taxon>
        <taxon>Pseudomonadati</taxon>
        <taxon>Bacteroidota</taxon>
        <taxon>Cytophagia</taxon>
        <taxon>Cytophagales</taxon>
        <taxon>Cyclobacteriaceae</taxon>
        <taxon>Algoriphagus</taxon>
    </lineage>
</organism>
<reference evidence="3" key="1">
    <citation type="submission" date="2016-10" db="EMBL/GenBank/DDBJ databases">
        <authorList>
            <person name="Varghese N."/>
            <person name="Submissions S."/>
        </authorList>
    </citation>
    <scope>NUCLEOTIDE SEQUENCE [LARGE SCALE GENOMIC DNA]</scope>
    <source>
        <strain evidence="3">DSM 19315</strain>
    </source>
</reference>
<dbReference type="PANTHER" id="PTHR11236:SF50">
    <property type="entry name" value="AMINODEOXYCHORISMATE SYNTHASE COMPONENT 1"/>
    <property type="match status" value="1"/>
</dbReference>
<evidence type="ECO:0000259" key="1">
    <source>
        <dbReference type="Pfam" id="PF00425"/>
    </source>
</evidence>
<protein>
    <submittedName>
        <fullName evidence="2">Para-aminobenzoate synthetase component 1</fullName>
    </submittedName>
</protein>
<dbReference type="InterPro" id="IPR005801">
    <property type="entry name" value="ADC_synthase"/>
</dbReference>
<gene>
    <name evidence="2" type="ORF">SAMN04487988_105205</name>
</gene>
<sequence>MESARYSYRPLTDHWKINLLQWIDQSYSHFCWTDGNNYKYPQGSFQTQLLAGNRELGEEEIWKTPNSKRAGIISYDFKNQIEKLKSTNPEFFSLPDLCFFEAEFELVLVEGQFRSSQPIPDWIWGNNPNRISNNLVSFSPQIDKATYLDRFAEIQQEIIEGNTYELNFCQAFEGVFEEFNPIDAYLELNRISPMPFSALFKANKKYLISASPERFIKKTGSQLIAQPIKGTAKRNPDPTIDQHNRERLKNSEKEKAENLMITDLMRNDLSKVSKTASVKVPELFGIYAFPKVFQMISTVSSELKPDISFEEIIKATFPMGSMTGAPKIKTMEIIEEKESFNRGWFSGALGIIEPNGDFDFSVIIRSIICDLSIKKLYFGVGSAITIDADAESEYEECLLKAEAIFKTLRGENYTPN</sequence>
<evidence type="ECO:0000313" key="2">
    <source>
        <dbReference type="EMBL" id="SFG59701.1"/>
    </source>
</evidence>
<dbReference type="SUPFAM" id="SSF56322">
    <property type="entry name" value="ADC synthase"/>
    <property type="match status" value="1"/>
</dbReference>
<dbReference type="InterPro" id="IPR019999">
    <property type="entry name" value="Anth_synth_I-like"/>
</dbReference>